<feature type="domain" description="Radical SAM core" evidence="7">
    <location>
        <begin position="5"/>
        <end position="216"/>
    </location>
</feature>
<reference evidence="8" key="2">
    <citation type="journal article" date="2021" name="PeerJ">
        <title>Extensive microbial diversity within the chicken gut microbiome revealed by metagenomics and culture.</title>
        <authorList>
            <person name="Gilroy R."/>
            <person name="Ravi A."/>
            <person name="Getino M."/>
            <person name="Pursley I."/>
            <person name="Horton D.L."/>
            <person name="Alikhan N.F."/>
            <person name="Baker D."/>
            <person name="Gharbi K."/>
            <person name="Hall N."/>
            <person name="Watson M."/>
            <person name="Adriaenssens E.M."/>
            <person name="Foster-Nyarko E."/>
            <person name="Jarju S."/>
            <person name="Secka A."/>
            <person name="Antonio M."/>
            <person name="Oren A."/>
            <person name="Chaudhuri R.R."/>
            <person name="La Ragione R."/>
            <person name="Hildebrand F."/>
            <person name="Pallen M.J."/>
        </authorList>
    </citation>
    <scope>NUCLEOTIDE SEQUENCE</scope>
    <source>
        <strain evidence="8">14700</strain>
    </source>
</reference>
<dbReference type="GO" id="GO:0016491">
    <property type="term" value="F:oxidoreductase activity"/>
    <property type="evidence" value="ECO:0007669"/>
    <property type="project" value="InterPro"/>
</dbReference>
<name>A0A9D9ICN1_9SPIO</name>
<dbReference type="Pfam" id="PF04055">
    <property type="entry name" value="Radical_SAM"/>
    <property type="match status" value="1"/>
</dbReference>
<dbReference type="InterPro" id="IPR058240">
    <property type="entry name" value="rSAM_sf"/>
</dbReference>
<keyword evidence="2" id="KW-0949">S-adenosyl-L-methionine</keyword>
<dbReference type="SFLD" id="SFLDG01386">
    <property type="entry name" value="main_SPASM_domain-containing"/>
    <property type="match status" value="1"/>
</dbReference>
<dbReference type="PROSITE" id="PS51918">
    <property type="entry name" value="RADICAL_SAM"/>
    <property type="match status" value="1"/>
</dbReference>
<dbReference type="AlphaFoldDB" id="A0A9D9ICN1"/>
<evidence type="ECO:0000256" key="2">
    <source>
        <dbReference type="ARBA" id="ARBA00022691"/>
    </source>
</evidence>
<keyword evidence="3" id="KW-0479">Metal-binding</keyword>
<keyword evidence="5" id="KW-0411">Iron-sulfur</keyword>
<evidence type="ECO:0000256" key="6">
    <source>
        <dbReference type="ARBA" id="ARBA00023601"/>
    </source>
</evidence>
<gene>
    <name evidence="8" type="ORF">IAA72_04915</name>
</gene>
<proteinExistence type="inferred from homology"/>
<dbReference type="SFLD" id="SFLDS00029">
    <property type="entry name" value="Radical_SAM"/>
    <property type="match status" value="1"/>
</dbReference>
<organism evidence="8 9">
    <name type="scientific">Candidatus Ornithospirochaeta stercoravium</name>
    <dbReference type="NCBI Taxonomy" id="2840897"/>
    <lineage>
        <taxon>Bacteria</taxon>
        <taxon>Pseudomonadati</taxon>
        <taxon>Spirochaetota</taxon>
        <taxon>Spirochaetia</taxon>
        <taxon>Spirochaetales</taxon>
        <taxon>Spirochaetaceae</taxon>
        <taxon>Spirochaetaceae incertae sedis</taxon>
        <taxon>Candidatus Ornithospirochaeta</taxon>
    </lineage>
</organism>
<sequence length="371" mass="42193">MNTTEKLPRSISLTVTEGCNLACSYCYEHSKSPRMMKLETAKAIVDKELAETEPDREIEFDFFGGEPFLAFPLIKEIAEYICDNAGDRPYVLFASTNGTLIHGEIQDWLREHPCFYCGLSLDGTREAHNINRCNSYDDIDLNFFLEQYPEQDVKMTIARNTLPMFADGVIELHEKGFLVSCNLAYGIDWSDSSNADILENQLMKLIEYYLAHPDIEPCSMLNMGIETAGIDSDKQEHTRWCGAGKYMTTYDVDGNPYPCQFFMPLSIGKEKAESAKSLVFPDDIVPEDLLEPKCRDCVIASICPNCFGSNYAATGNIYKRDPNLCTLTKITMKARSYFKAEQWKRGQLKCDEDDLQLILRAILKIQHELEI</sequence>
<evidence type="ECO:0000313" key="8">
    <source>
        <dbReference type="EMBL" id="MBO8469106.1"/>
    </source>
</evidence>
<accession>A0A9D9ICN1</accession>
<dbReference type="EMBL" id="JADIMF010000075">
    <property type="protein sequence ID" value="MBO8469106.1"/>
    <property type="molecule type" value="Genomic_DNA"/>
</dbReference>
<evidence type="ECO:0000256" key="4">
    <source>
        <dbReference type="ARBA" id="ARBA00023004"/>
    </source>
</evidence>
<evidence type="ECO:0000256" key="5">
    <source>
        <dbReference type="ARBA" id="ARBA00023014"/>
    </source>
</evidence>
<dbReference type="PANTHER" id="PTHR43273:SF3">
    <property type="entry name" value="ANAEROBIC SULFATASE-MATURATING ENZYME HOMOLOG ASLB-RELATED"/>
    <property type="match status" value="1"/>
</dbReference>
<dbReference type="CDD" id="cd01335">
    <property type="entry name" value="Radical_SAM"/>
    <property type="match status" value="1"/>
</dbReference>
<evidence type="ECO:0000259" key="7">
    <source>
        <dbReference type="PROSITE" id="PS51918"/>
    </source>
</evidence>
<dbReference type="Proteomes" id="UP000810292">
    <property type="component" value="Unassembled WGS sequence"/>
</dbReference>
<comment type="caution">
    <text evidence="8">The sequence shown here is derived from an EMBL/GenBank/DDBJ whole genome shotgun (WGS) entry which is preliminary data.</text>
</comment>
<dbReference type="SUPFAM" id="SSF102114">
    <property type="entry name" value="Radical SAM enzymes"/>
    <property type="match status" value="1"/>
</dbReference>
<dbReference type="Gene3D" id="3.20.20.70">
    <property type="entry name" value="Aldolase class I"/>
    <property type="match status" value="1"/>
</dbReference>
<comment type="similarity">
    <text evidence="6">Belongs to the radical SAM superfamily. Anaerobic sulfatase-maturating enzyme family.</text>
</comment>
<evidence type="ECO:0000313" key="9">
    <source>
        <dbReference type="Proteomes" id="UP000810292"/>
    </source>
</evidence>
<keyword evidence="4" id="KW-0408">Iron</keyword>
<dbReference type="GO" id="GO:0046872">
    <property type="term" value="F:metal ion binding"/>
    <property type="evidence" value="ECO:0007669"/>
    <property type="project" value="UniProtKB-KW"/>
</dbReference>
<dbReference type="SFLD" id="SFLDG01067">
    <property type="entry name" value="SPASM/twitch_domain_containing"/>
    <property type="match status" value="1"/>
</dbReference>
<reference evidence="8" key="1">
    <citation type="submission" date="2020-10" db="EMBL/GenBank/DDBJ databases">
        <authorList>
            <person name="Gilroy R."/>
        </authorList>
    </citation>
    <scope>NUCLEOTIDE SEQUENCE</scope>
    <source>
        <strain evidence="8">14700</strain>
    </source>
</reference>
<dbReference type="InterPro" id="IPR007197">
    <property type="entry name" value="rSAM"/>
</dbReference>
<dbReference type="GO" id="GO:0051536">
    <property type="term" value="F:iron-sulfur cluster binding"/>
    <property type="evidence" value="ECO:0007669"/>
    <property type="project" value="UniProtKB-KW"/>
</dbReference>
<evidence type="ECO:0000256" key="1">
    <source>
        <dbReference type="ARBA" id="ARBA00001966"/>
    </source>
</evidence>
<dbReference type="PANTHER" id="PTHR43273">
    <property type="entry name" value="ANAEROBIC SULFATASE-MATURATING ENZYME HOMOLOG ASLB-RELATED"/>
    <property type="match status" value="1"/>
</dbReference>
<evidence type="ECO:0000256" key="3">
    <source>
        <dbReference type="ARBA" id="ARBA00022723"/>
    </source>
</evidence>
<dbReference type="InterPro" id="IPR023867">
    <property type="entry name" value="Sulphatase_maturase_rSAM"/>
</dbReference>
<dbReference type="SFLD" id="SFLDG01384">
    <property type="entry name" value="thioether_bond_formation_requi"/>
    <property type="match status" value="1"/>
</dbReference>
<dbReference type="InterPro" id="IPR013785">
    <property type="entry name" value="Aldolase_TIM"/>
</dbReference>
<protein>
    <submittedName>
        <fullName evidence="8">Radical SAM protein</fullName>
    </submittedName>
</protein>
<comment type="cofactor">
    <cofactor evidence="1">
        <name>[4Fe-4S] cluster</name>
        <dbReference type="ChEBI" id="CHEBI:49883"/>
    </cofactor>
</comment>